<accession>A0ABX0ISD7</accession>
<reference evidence="2" key="1">
    <citation type="submission" date="2019-05" db="EMBL/GenBank/DDBJ databases">
        <title>Flavobacterium profundi sp. nov., isolated from a deep-sea seamount.</title>
        <authorList>
            <person name="Zhang D.-C."/>
        </authorList>
    </citation>
    <scope>NUCLEOTIDE SEQUENCE [LARGE SCALE GENOMIC DNA]</scope>
    <source>
        <strain evidence="2">EC11</strain>
    </source>
</reference>
<protein>
    <submittedName>
        <fullName evidence="1">Uncharacterized protein</fullName>
    </submittedName>
</protein>
<comment type="caution">
    <text evidence="1">The sequence shown here is derived from an EMBL/GenBank/DDBJ whole genome shotgun (WGS) entry which is preliminary data.</text>
</comment>
<proteinExistence type="predicted"/>
<dbReference type="Proteomes" id="UP000817854">
    <property type="component" value="Unassembled WGS sequence"/>
</dbReference>
<evidence type="ECO:0000313" key="1">
    <source>
        <dbReference type="EMBL" id="NHN26782.1"/>
    </source>
</evidence>
<dbReference type="EMBL" id="VEVQ02000009">
    <property type="protein sequence ID" value="NHN26782.1"/>
    <property type="molecule type" value="Genomic_DNA"/>
</dbReference>
<sequence>MIFKIKFSDKIEYAQAKGWANLFEEYTSEYGQDEFNKIECISNVSETEAKNIKIVNPDYNEKIPNDVKEFSLYDLASGDYFCILGSTEWD</sequence>
<organism evidence="1 2">
    <name type="scientific">Flavobacterium jejuense</name>
    <dbReference type="NCBI Taxonomy" id="1544455"/>
    <lineage>
        <taxon>Bacteria</taxon>
        <taxon>Pseudomonadati</taxon>
        <taxon>Bacteroidota</taxon>
        <taxon>Flavobacteriia</taxon>
        <taxon>Flavobacteriales</taxon>
        <taxon>Flavobacteriaceae</taxon>
        <taxon>Flavobacterium</taxon>
    </lineage>
</organism>
<keyword evidence="2" id="KW-1185">Reference proteome</keyword>
<dbReference type="RefSeq" id="WP_140963101.1">
    <property type="nucleotide sequence ID" value="NZ_VEVQ02000009.1"/>
</dbReference>
<name>A0ABX0ISD7_9FLAO</name>
<reference evidence="1 2" key="3">
    <citation type="submission" date="2020-02" db="EMBL/GenBank/DDBJ databases">
        <title>Flavobacterium profundi sp. nov., isolated from a deep-sea seamount.</title>
        <authorList>
            <person name="Zhang D.-C."/>
        </authorList>
    </citation>
    <scope>NUCLEOTIDE SEQUENCE [LARGE SCALE GENOMIC DNA]</scope>
    <source>
        <strain evidence="1 2">EC11</strain>
    </source>
</reference>
<evidence type="ECO:0000313" key="2">
    <source>
        <dbReference type="Proteomes" id="UP000817854"/>
    </source>
</evidence>
<reference evidence="1 2" key="2">
    <citation type="submission" date="2019-05" db="EMBL/GenBank/DDBJ databases">
        <authorList>
            <person name="Lianzixin W."/>
        </authorList>
    </citation>
    <scope>NUCLEOTIDE SEQUENCE [LARGE SCALE GENOMIC DNA]</scope>
    <source>
        <strain evidence="1 2">EC11</strain>
    </source>
</reference>
<gene>
    <name evidence="1" type="ORF">FIA58_013940</name>
</gene>